<gene>
    <name evidence="5" type="ORF">Taro_036626</name>
</gene>
<comment type="similarity">
    <text evidence="1">Belongs to the FLZ family.</text>
</comment>
<dbReference type="PANTHER" id="PTHR46057">
    <property type="entry name" value="FCS-LIKE ZINC FINGER 1-RELATED"/>
    <property type="match status" value="1"/>
</dbReference>
<dbReference type="GO" id="GO:0046872">
    <property type="term" value="F:metal ion binding"/>
    <property type="evidence" value="ECO:0007669"/>
    <property type="project" value="UniProtKB-KW"/>
</dbReference>
<comment type="caution">
    <text evidence="5">The sequence shown here is derived from an EMBL/GenBank/DDBJ whole genome shotgun (WGS) entry which is preliminary data.</text>
</comment>
<sequence length="106" mass="12211">MKTRDRKGGTANAYCVAKYEPKLIRTRIVVDNLYPGPLCASSEVFMYRGYTPFCIEECRREQIDLDEARERETRYWHRRHRHHRAASLGYPASSSSAMAAKAVIAT</sequence>
<dbReference type="AlphaFoldDB" id="A0A843WGV1"/>
<dbReference type="PROSITE" id="PS51795">
    <property type="entry name" value="ZF_FLZ"/>
    <property type="match status" value="1"/>
</dbReference>
<feature type="domain" description="FLZ-type" evidence="4">
    <location>
        <begin position="1"/>
        <end position="70"/>
    </location>
</feature>
<keyword evidence="2" id="KW-0479">Metal-binding</keyword>
<evidence type="ECO:0000256" key="1">
    <source>
        <dbReference type="ARBA" id="ARBA00009374"/>
    </source>
</evidence>
<evidence type="ECO:0000256" key="3">
    <source>
        <dbReference type="PROSITE-ProRule" id="PRU01131"/>
    </source>
</evidence>
<proteinExistence type="inferred from homology"/>
<dbReference type="EMBL" id="NMUH01003103">
    <property type="protein sequence ID" value="MQM03835.1"/>
    <property type="molecule type" value="Genomic_DNA"/>
</dbReference>
<reference evidence="5" key="1">
    <citation type="submission" date="2017-07" db="EMBL/GenBank/DDBJ databases">
        <title>Taro Niue Genome Assembly and Annotation.</title>
        <authorList>
            <person name="Atibalentja N."/>
            <person name="Keating K."/>
            <person name="Fields C.J."/>
        </authorList>
    </citation>
    <scope>NUCLEOTIDE SEQUENCE</scope>
    <source>
        <strain evidence="5">Niue_2</strain>
        <tissue evidence="5">Leaf</tissue>
    </source>
</reference>
<organism evidence="5 6">
    <name type="scientific">Colocasia esculenta</name>
    <name type="common">Wild taro</name>
    <name type="synonym">Arum esculentum</name>
    <dbReference type="NCBI Taxonomy" id="4460"/>
    <lineage>
        <taxon>Eukaryota</taxon>
        <taxon>Viridiplantae</taxon>
        <taxon>Streptophyta</taxon>
        <taxon>Embryophyta</taxon>
        <taxon>Tracheophyta</taxon>
        <taxon>Spermatophyta</taxon>
        <taxon>Magnoliopsida</taxon>
        <taxon>Liliopsida</taxon>
        <taxon>Araceae</taxon>
        <taxon>Aroideae</taxon>
        <taxon>Colocasieae</taxon>
        <taxon>Colocasia</taxon>
    </lineage>
</organism>
<keyword evidence="6" id="KW-1185">Reference proteome</keyword>
<dbReference type="PANTHER" id="PTHR46057:SF9">
    <property type="entry name" value="FCS-LIKE ZINC FINGER 1"/>
    <property type="match status" value="1"/>
</dbReference>
<dbReference type="Pfam" id="PF04570">
    <property type="entry name" value="zf-FLZ"/>
    <property type="match status" value="1"/>
</dbReference>
<dbReference type="InterPro" id="IPR007650">
    <property type="entry name" value="Zf-FLZ_dom"/>
</dbReference>
<evidence type="ECO:0000313" key="5">
    <source>
        <dbReference type="EMBL" id="MQM03835.1"/>
    </source>
</evidence>
<name>A0A843WGV1_COLES</name>
<accession>A0A843WGV1</accession>
<dbReference type="Proteomes" id="UP000652761">
    <property type="component" value="Unassembled WGS sequence"/>
</dbReference>
<evidence type="ECO:0000259" key="4">
    <source>
        <dbReference type="PROSITE" id="PS51795"/>
    </source>
</evidence>
<protein>
    <recommendedName>
        <fullName evidence="4">FLZ-type domain-containing protein</fullName>
    </recommendedName>
</protein>
<dbReference type="InterPro" id="IPR044533">
    <property type="entry name" value="FLZ1/2/3"/>
</dbReference>
<evidence type="ECO:0000313" key="6">
    <source>
        <dbReference type="Proteomes" id="UP000652761"/>
    </source>
</evidence>
<evidence type="ECO:0000256" key="2">
    <source>
        <dbReference type="ARBA" id="ARBA00022723"/>
    </source>
</evidence>
<feature type="zinc finger region" description="FLZ-type" evidence="3">
    <location>
        <begin position="1"/>
        <end position="70"/>
    </location>
</feature>